<organism evidence="1">
    <name type="scientific">Rhizophora mucronata</name>
    <name type="common">Asiatic mangrove</name>
    <dbReference type="NCBI Taxonomy" id="61149"/>
    <lineage>
        <taxon>Eukaryota</taxon>
        <taxon>Viridiplantae</taxon>
        <taxon>Streptophyta</taxon>
        <taxon>Embryophyta</taxon>
        <taxon>Tracheophyta</taxon>
        <taxon>Spermatophyta</taxon>
        <taxon>Magnoliopsida</taxon>
        <taxon>eudicotyledons</taxon>
        <taxon>Gunneridae</taxon>
        <taxon>Pentapetalae</taxon>
        <taxon>rosids</taxon>
        <taxon>fabids</taxon>
        <taxon>Malpighiales</taxon>
        <taxon>Rhizophoraceae</taxon>
        <taxon>Rhizophora</taxon>
    </lineage>
</organism>
<protein>
    <submittedName>
        <fullName evidence="1">Uncharacterized protein</fullName>
    </submittedName>
</protein>
<evidence type="ECO:0000313" key="1">
    <source>
        <dbReference type="EMBL" id="MBX68884.1"/>
    </source>
</evidence>
<name>A0A2P2QPT2_RHIMU</name>
<dbReference type="EMBL" id="GGEC01088400">
    <property type="protein sequence ID" value="MBX68884.1"/>
    <property type="molecule type" value="Transcribed_RNA"/>
</dbReference>
<sequence length="62" mass="7370">MEPQSSQITRKRKGFTWVSAILGGEFRDLDSISSWRRRVVVGWIDIRKRWTENGGHERRRGK</sequence>
<proteinExistence type="predicted"/>
<reference evidence="1" key="1">
    <citation type="submission" date="2018-02" db="EMBL/GenBank/DDBJ databases">
        <title>Rhizophora mucronata_Transcriptome.</title>
        <authorList>
            <person name="Meera S.P."/>
            <person name="Sreeshan A."/>
            <person name="Augustine A."/>
        </authorList>
    </citation>
    <scope>NUCLEOTIDE SEQUENCE</scope>
    <source>
        <tissue evidence="1">Leaf</tissue>
    </source>
</reference>
<dbReference type="AlphaFoldDB" id="A0A2P2QPT2"/>
<accession>A0A2P2QPT2</accession>